<dbReference type="Proteomes" id="UP000274358">
    <property type="component" value="Unassembled WGS sequence"/>
</dbReference>
<proteinExistence type="predicted"/>
<sequence>MAENARPGPQQASQQQSGEGESGVAQRVGAQASPLDAKIADSPRMVAQRERLAALDPAAAPAVQRKAASGGLPPGLQAGVETLSGHAMDDVRVHYNSSKPAQMAAHAYAQGTDIHLAPGQERHLPHEAWHVVQQKQGRVGATTQLQGVKVNDDPALEREADVMGSRAMQLKRAEPVSLQTALQHAARPLQRVAPTQNTVVQGAFLGYTGPGFAPNNLPLGANMDAFPGGANNNAGGQQAGATARAINIASSTPYAAPNDLGGFTHFSAALGNGILFQPGGNKRYTHMHLINGKLHGPGTVNNLVLGSTADNNHHRAQIENPLRVGLAAADTATTYDNELAADPPNFLHADVAYWNGPVNPAMVGRQAAAPNANVNVAGVAKPYTHSADPAGLGKATRWIHYTVVPTYGGVLSPTIQTNIVENYHASVGASVRDLGQALNLPAAAAKNAYQAAQAAVTLGALAGGVGATILAGNVAAENILGPLIPAAADAQNQYLNYKADMAAWRLELINFAAWAAQAFPTSLVCDADLYKASYDPASRWFKRSEAQEILPINQN</sequence>
<dbReference type="EMBL" id="RYYV01000001">
    <property type="protein sequence ID" value="RUL79938.1"/>
    <property type="molecule type" value="Genomic_DNA"/>
</dbReference>
<evidence type="ECO:0000256" key="1">
    <source>
        <dbReference type="SAM" id="MobiDB-lite"/>
    </source>
</evidence>
<evidence type="ECO:0000313" key="4">
    <source>
        <dbReference type="Proteomes" id="UP000274358"/>
    </source>
</evidence>
<accession>A0A432MC42</accession>
<name>A0A432MC42_9GAMM</name>
<dbReference type="InterPro" id="IPR025295">
    <property type="entry name" value="eCIS_core_dom"/>
</dbReference>
<dbReference type="Pfam" id="PF13699">
    <property type="entry name" value="eCIS_core"/>
    <property type="match status" value="1"/>
</dbReference>
<evidence type="ECO:0000313" key="3">
    <source>
        <dbReference type="EMBL" id="RUL79938.1"/>
    </source>
</evidence>
<dbReference type="AlphaFoldDB" id="A0A432MC42"/>
<dbReference type="RefSeq" id="WP_126682989.1">
    <property type="nucleotide sequence ID" value="NZ_RYYV01000001.1"/>
</dbReference>
<gene>
    <name evidence="3" type="ORF">EKH80_01735</name>
</gene>
<evidence type="ECO:0000259" key="2">
    <source>
        <dbReference type="Pfam" id="PF13699"/>
    </source>
</evidence>
<feature type="compositionally biased region" description="Low complexity" evidence="1">
    <location>
        <begin position="7"/>
        <end position="26"/>
    </location>
</feature>
<reference evidence="3 4" key="1">
    <citation type="submission" date="2018-12" db="EMBL/GenBank/DDBJ databases">
        <title>Dyella dinghuensis sp. nov. DHOA06 and Dyella choica sp. nov. 4M-K27, isolated from forest soil.</title>
        <authorList>
            <person name="Qiu L.-H."/>
            <person name="Gao Z.-H."/>
        </authorList>
    </citation>
    <scope>NUCLEOTIDE SEQUENCE [LARGE SCALE GENOMIC DNA]</scope>
    <source>
        <strain evidence="3 4">4M-K27</strain>
    </source>
</reference>
<organism evidence="3 4">
    <name type="scientific">Dyella choica</name>
    <dbReference type="NCBI Taxonomy" id="1927959"/>
    <lineage>
        <taxon>Bacteria</taxon>
        <taxon>Pseudomonadati</taxon>
        <taxon>Pseudomonadota</taxon>
        <taxon>Gammaproteobacteria</taxon>
        <taxon>Lysobacterales</taxon>
        <taxon>Rhodanobacteraceae</taxon>
        <taxon>Dyella</taxon>
    </lineage>
</organism>
<comment type="caution">
    <text evidence="3">The sequence shown here is derived from an EMBL/GenBank/DDBJ whole genome shotgun (WGS) entry which is preliminary data.</text>
</comment>
<feature type="region of interest" description="Disordered" evidence="1">
    <location>
        <begin position="1"/>
        <end position="42"/>
    </location>
</feature>
<protein>
    <submittedName>
        <fullName evidence="3">DUF4157 domain-containing protein</fullName>
    </submittedName>
</protein>
<dbReference type="OrthoDB" id="292792at2"/>
<feature type="domain" description="eCIS core" evidence="2">
    <location>
        <begin position="72"/>
        <end position="137"/>
    </location>
</feature>
<keyword evidence="4" id="KW-1185">Reference proteome</keyword>